<name>A0A067KQR3_JATCU</name>
<evidence type="ECO:0000313" key="2">
    <source>
        <dbReference type="EMBL" id="KDP37318.1"/>
    </source>
</evidence>
<accession>A0A067KQR3</accession>
<feature type="compositionally biased region" description="Basic residues" evidence="1">
    <location>
        <begin position="166"/>
        <end position="178"/>
    </location>
</feature>
<evidence type="ECO:0000256" key="1">
    <source>
        <dbReference type="SAM" id="MobiDB-lite"/>
    </source>
</evidence>
<reference evidence="2 3" key="1">
    <citation type="journal article" date="2014" name="PLoS ONE">
        <title>Global Analysis of Gene Expression Profiles in Physic Nut (Jatropha curcas L.) Seedlings Exposed to Salt Stress.</title>
        <authorList>
            <person name="Zhang L."/>
            <person name="Zhang C."/>
            <person name="Wu P."/>
            <person name="Chen Y."/>
            <person name="Li M."/>
            <person name="Jiang H."/>
            <person name="Wu G."/>
        </authorList>
    </citation>
    <scope>NUCLEOTIDE SEQUENCE [LARGE SCALE GENOMIC DNA]</scope>
    <source>
        <strain evidence="3">cv. GZQX0401</strain>
        <tissue evidence="2">Young leaves</tissue>
    </source>
</reference>
<evidence type="ECO:0000313" key="3">
    <source>
        <dbReference type="Proteomes" id="UP000027138"/>
    </source>
</evidence>
<proteinExistence type="predicted"/>
<gene>
    <name evidence="2" type="ORF">JCGZ_06772</name>
</gene>
<sequence>MADRSNPHLTSPLIVFPFSLFFSIPTGGHPVVSILTISYHQFDEPVARLDGTSPTASKEATDHGGFTNLHQQFNLVERKSSHGGDEAIGAVPSSCNRRKRRGLPDLHRATLSSSRDLLRFWPLFCETTPPASSSRREDEDRGLGCRSPWPVNEKHSEAREGVLSRERKKKKKKEKKREKKENWASRPFRFNSNRFGLIQ</sequence>
<protein>
    <submittedName>
        <fullName evidence="2">Uncharacterized protein</fullName>
    </submittedName>
</protein>
<dbReference type="Proteomes" id="UP000027138">
    <property type="component" value="Unassembled WGS sequence"/>
</dbReference>
<feature type="compositionally biased region" description="Polar residues" evidence="1">
    <location>
        <begin position="190"/>
        <end position="199"/>
    </location>
</feature>
<organism evidence="2 3">
    <name type="scientific">Jatropha curcas</name>
    <name type="common">Barbados nut</name>
    <dbReference type="NCBI Taxonomy" id="180498"/>
    <lineage>
        <taxon>Eukaryota</taxon>
        <taxon>Viridiplantae</taxon>
        <taxon>Streptophyta</taxon>
        <taxon>Embryophyta</taxon>
        <taxon>Tracheophyta</taxon>
        <taxon>Spermatophyta</taxon>
        <taxon>Magnoliopsida</taxon>
        <taxon>eudicotyledons</taxon>
        <taxon>Gunneridae</taxon>
        <taxon>Pentapetalae</taxon>
        <taxon>rosids</taxon>
        <taxon>fabids</taxon>
        <taxon>Malpighiales</taxon>
        <taxon>Euphorbiaceae</taxon>
        <taxon>Crotonoideae</taxon>
        <taxon>Jatropheae</taxon>
        <taxon>Jatropha</taxon>
    </lineage>
</organism>
<dbReference type="EMBL" id="KK914408">
    <property type="protein sequence ID" value="KDP37318.1"/>
    <property type="molecule type" value="Genomic_DNA"/>
</dbReference>
<dbReference type="AlphaFoldDB" id="A0A067KQR3"/>
<feature type="compositionally biased region" description="Basic and acidic residues" evidence="1">
    <location>
        <begin position="152"/>
        <end position="165"/>
    </location>
</feature>
<feature type="region of interest" description="Disordered" evidence="1">
    <location>
        <begin position="80"/>
        <end position="100"/>
    </location>
</feature>
<feature type="compositionally biased region" description="Basic and acidic residues" evidence="1">
    <location>
        <begin position="134"/>
        <end position="143"/>
    </location>
</feature>
<feature type="region of interest" description="Disordered" evidence="1">
    <location>
        <begin position="129"/>
        <end position="199"/>
    </location>
</feature>
<keyword evidence="3" id="KW-1185">Reference proteome</keyword>